<dbReference type="EMBL" id="CP155447">
    <property type="protein sequence ID" value="XBH05573.1"/>
    <property type="molecule type" value="Genomic_DNA"/>
</dbReference>
<dbReference type="Pfam" id="PF09346">
    <property type="entry name" value="SMI1_KNR4"/>
    <property type="match status" value="1"/>
</dbReference>
<dbReference type="RefSeq" id="WP_406698400.1">
    <property type="nucleotide sequence ID" value="NZ_CP155447.1"/>
</dbReference>
<dbReference type="SUPFAM" id="SSF160631">
    <property type="entry name" value="SMI1/KNR4-like"/>
    <property type="match status" value="1"/>
</dbReference>
<feature type="domain" description="Knr4/Smi1-like" evidence="1">
    <location>
        <begin position="39"/>
        <end position="177"/>
    </location>
</feature>
<gene>
    <name evidence="2" type="ORF">V5E97_06010</name>
</gene>
<dbReference type="InterPro" id="IPR037883">
    <property type="entry name" value="Knr4/Smi1-like_sf"/>
</dbReference>
<name>A0AAU7CJD0_9BACT</name>
<organism evidence="2">
    <name type="scientific">Singulisphaera sp. Ch08</name>
    <dbReference type="NCBI Taxonomy" id="3120278"/>
    <lineage>
        <taxon>Bacteria</taxon>
        <taxon>Pseudomonadati</taxon>
        <taxon>Planctomycetota</taxon>
        <taxon>Planctomycetia</taxon>
        <taxon>Isosphaerales</taxon>
        <taxon>Isosphaeraceae</taxon>
        <taxon>Singulisphaera</taxon>
    </lineage>
</organism>
<evidence type="ECO:0000313" key="2">
    <source>
        <dbReference type="EMBL" id="XBH05573.1"/>
    </source>
</evidence>
<dbReference type="Gene3D" id="3.40.1580.10">
    <property type="entry name" value="SMI1/KNR4-like"/>
    <property type="match status" value="1"/>
</dbReference>
<sequence length="213" mass="24242">MTGTQETTLTYRSLFDRVLDRLEALGTDYTLVKSGRAEEKKMRSVEKAIGLKLPSALRNFYGTYADGFILSWSEEEEHGVLDVPSLRDLIGSVKNFRDIPSKPEEFQFPPGMGEERATEIARRMGSWVPLQTDAEGNGLCVDCATEGGPVVYYEHDWFSGDGVTHAHIFAPDFESFVLAWSRVCFVEPTWWPEVFGEREVGWDEQLFPVKYRL</sequence>
<evidence type="ECO:0000259" key="1">
    <source>
        <dbReference type="Pfam" id="PF09346"/>
    </source>
</evidence>
<accession>A0AAU7CJD0</accession>
<dbReference type="InterPro" id="IPR018958">
    <property type="entry name" value="Knr4/Smi1-like_dom"/>
</dbReference>
<protein>
    <submittedName>
        <fullName evidence="2">SMI1/KNR4 family protein</fullName>
    </submittedName>
</protein>
<proteinExistence type="predicted"/>
<reference evidence="2" key="1">
    <citation type="submission" date="2024-05" db="EMBL/GenBank/DDBJ databases">
        <title>Planctomycetes of the genus Singulisphaera possess chitinolytic capabilities.</title>
        <authorList>
            <person name="Ivanova A."/>
        </authorList>
    </citation>
    <scope>NUCLEOTIDE SEQUENCE</scope>
    <source>
        <strain evidence="2">Ch08T</strain>
    </source>
</reference>
<dbReference type="AlphaFoldDB" id="A0AAU7CJD0"/>